<dbReference type="NCBIfam" id="TIGR03423">
    <property type="entry name" value="pbp2_mrdA"/>
    <property type="match status" value="1"/>
</dbReference>
<feature type="domain" description="Penicillin-binding protein transpeptidase" evidence="16">
    <location>
        <begin position="256"/>
        <end position="579"/>
    </location>
</feature>
<keyword evidence="4" id="KW-0997">Cell inner membrane</keyword>
<dbReference type="InterPro" id="IPR005311">
    <property type="entry name" value="PBP_dimer"/>
</dbReference>
<evidence type="ECO:0000256" key="11">
    <source>
        <dbReference type="ARBA" id="ARBA00022989"/>
    </source>
</evidence>
<dbReference type="InterPro" id="IPR036138">
    <property type="entry name" value="PBP_dimer_sf"/>
</dbReference>
<dbReference type="STRING" id="1003.SAMN04488541_100784"/>
<dbReference type="Gene3D" id="3.30.1390.30">
    <property type="entry name" value="Penicillin-binding protein 2a, domain 3"/>
    <property type="match status" value="1"/>
</dbReference>
<dbReference type="GO" id="GO:0071555">
    <property type="term" value="P:cell wall organization"/>
    <property type="evidence" value="ECO:0007669"/>
    <property type="project" value="UniProtKB-KW"/>
</dbReference>
<evidence type="ECO:0000256" key="10">
    <source>
        <dbReference type="ARBA" id="ARBA00022984"/>
    </source>
</evidence>
<evidence type="ECO:0000256" key="12">
    <source>
        <dbReference type="ARBA" id="ARBA00023136"/>
    </source>
</evidence>
<dbReference type="PANTHER" id="PTHR30627:SF2">
    <property type="entry name" value="PEPTIDOGLYCAN D,D-TRANSPEPTIDASE MRDA"/>
    <property type="match status" value="1"/>
</dbReference>
<comment type="subcellular location">
    <subcellularLocation>
        <location evidence="2">Cell membrane</location>
    </subcellularLocation>
    <subcellularLocation>
        <location evidence="1">Membrane</location>
        <topology evidence="1">Single-pass membrane protein</topology>
    </subcellularLocation>
</comment>
<evidence type="ECO:0000256" key="1">
    <source>
        <dbReference type="ARBA" id="ARBA00004167"/>
    </source>
</evidence>
<dbReference type="OrthoDB" id="9766847at2"/>
<evidence type="ECO:0000256" key="14">
    <source>
        <dbReference type="SAM" id="MobiDB-lite"/>
    </source>
</evidence>
<dbReference type="GO" id="GO:0009002">
    <property type="term" value="F:serine-type D-Ala-D-Ala carboxypeptidase activity"/>
    <property type="evidence" value="ECO:0007669"/>
    <property type="project" value="InterPro"/>
</dbReference>
<evidence type="ECO:0000313" key="18">
    <source>
        <dbReference type="EMBL" id="SFE81741.1"/>
    </source>
</evidence>
<dbReference type="Gene3D" id="3.40.710.10">
    <property type="entry name" value="DD-peptidase/beta-lactamase superfamily"/>
    <property type="match status" value="1"/>
</dbReference>
<evidence type="ECO:0000256" key="4">
    <source>
        <dbReference type="ARBA" id="ARBA00022519"/>
    </source>
</evidence>
<accession>A0A1I2DN32</accession>
<keyword evidence="5" id="KW-0121">Carboxypeptidase</keyword>
<dbReference type="GO" id="GO:0009252">
    <property type="term" value="P:peptidoglycan biosynthetic process"/>
    <property type="evidence" value="ECO:0007669"/>
    <property type="project" value="UniProtKB-KW"/>
</dbReference>
<dbReference type="RefSeq" id="WP_091541489.1">
    <property type="nucleotide sequence ID" value="NZ_FONY01000007.1"/>
</dbReference>
<feature type="domain" description="Penicillin-binding protein dimerisation" evidence="17">
    <location>
        <begin position="50"/>
        <end position="213"/>
    </location>
</feature>
<dbReference type="Proteomes" id="UP000199513">
    <property type="component" value="Unassembled WGS sequence"/>
</dbReference>
<evidence type="ECO:0000256" key="15">
    <source>
        <dbReference type="SAM" id="Phobius"/>
    </source>
</evidence>
<dbReference type="SUPFAM" id="SSF56519">
    <property type="entry name" value="Penicillin binding protein dimerisation domain"/>
    <property type="match status" value="1"/>
</dbReference>
<evidence type="ECO:0000259" key="17">
    <source>
        <dbReference type="Pfam" id="PF03717"/>
    </source>
</evidence>
<organism evidence="18 19">
    <name type="scientific">Thermoflexibacter ruber</name>
    <dbReference type="NCBI Taxonomy" id="1003"/>
    <lineage>
        <taxon>Bacteria</taxon>
        <taxon>Pseudomonadati</taxon>
        <taxon>Bacteroidota</taxon>
        <taxon>Cytophagia</taxon>
        <taxon>Cytophagales</taxon>
        <taxon>Thermoflexibacteraceae</taxon>
        <taxon>Thermoflexibacter</taxon>
    </lineage>
</organism>
<dbReference type="EMBL" id="FONY01000007">
    <property type="protein sequence ID" value="SFE81741.1"/>
    <property type="molecule type" value="Genomic_DNA"/>
</dbReference>
<keyword evidence="11 15" id="KW-1133">Transmembrane helix</keyword>
<evidence type="ECO:0000259" key="16">
    <source>
        <dbReference type="Pfam" id="PF00905"/>
    </source>
</evidence>
<dbReference type="Pfam" id="PF03717">
    <property type="entry name" value="PBP_dimer"/>
    <property type="match status" value="1"/>
</dbReference>
<keyword evidence="9" id="KW-0133">Cell shape</keyword>
<dbReference type="GO" id="GO:0008658">
    <property type="term" value="F:penicillin binding"/>
    <property type="evidence" value="ECO:0007669"/>
    <property type="project" value="InterPro"/>
</dbReference>
<evidence type="ECO:0000256" key="2">
    <source>
        <dbReference type="ARBA" id="ARBA00004236"/>
    </source>
</evidence>
<evidence type="ECO:0000256" key="13">
    <source>
        <dbReference type="ARBA" id="ARBA00023316"/>
    </source>
</evidence>
<feature type="transmembrane region" description="Helical" evidence="15">
    <location>
        <begin position="12"/>
        <end position="31"/>
    </location>
</feature>
<dbReference type="PANTHER" id="PTHR30627">
    <property type="entry name" value="PEPTIDOGLYCAN D,D-TRANSPEPTIDASE"/>
    <property type="match status" value="1"/>
</dbReference>
<keyword evidence="13" id="KW-0961">Cell wall biogenesis/degradation</keyword>
<keyword evidence="8" id="KW-0378">Hydrolase</keyword>
<keyword evidence="7 15" id="KW-0812">Transmembrane</keyword>
<evidence type="ECO:0000256" key="5">
    <source>
        <dbReference type="ARBA" id="ARBA00022645"/>
    </source>
</evidence>
<gene>
    <name evidence="18" type="ORF">SAMN04488541_100784</name>
</gene>
<dbReference type="InterPro" id="IPR001460">
    <property type="entry name" value="PCN-bd_Tpept"/>
</dbReference>
<protein>
    <submittedName>
        <fullName evidence="18">Penicillin-binding protein 2</fullName>
    </submittedName>
</protein>
<keyword evidence="12 15" id="KW-0472">Membrane</keyword>
<proteinExistence type="predicted"/>
<dbReference type="InterPro" id="IPR012338">
    <property type="entry name" value="Beta-lactam/transpept-like"/>
</dbReference>
<dbReference type="GO" id="GO:0071972">
    <property type="term" value="F:peptidoglycan L,D-transpeptidase activity"/>
    <property type="evidence" value="ECO:0007669"/>
    <property type="project" value="TreeGrafter"/>
</dbReference>
<evidence type="ECO:0000256" key="8">
    <source>
        <dbReference type="ARBA" id="ARBA00022801"/>
    </source>
</evidence>
<evidence type="ECO:0000313" key="19">
    <source>
        <dbReference type="Proteomes" id="UP000199513"/>
    </source>
</evidence>
<dbReference type="InterPro" id="IPR050515">
    <property type="entry name" value="Beta-lactam/transpept"/>
</dbReference>
<keyword evidence="3" id="KW-1003">Cell membrane</keyword>
<dbReference type="InterPro" id="IPR017790">
    <property type="entry name" value="Penicillin-binding_protein_2"/>
</dbReference>
<dbReference type="AlphaFoldDB" id="A0A1I2DN32"/>
<keyword evidence="10" id="KW-0573">Peptidoglycan synthesis</keyword>
<feature type="region of interest" description="Disordered" evidence="14">
    <location>
        <begin position="622"/>
        <end position="660"/>
    </location>
</feature>
<dbReference type="GO" id="GO:0005886">
    <property type="term" value="C:plasma membrane"/>
    <property type="evidence" value="ECO:0007669"/>
    <property type="project" value="UniProtKB-SubCell"/>
</dbReference>
<evidence type="ECO:0000256" key="6">
    <source>
        <dbReference type="ARBA" id="ARBA00022670"/>
    </source>
</evidence>
<keyword evidence="19" id="KW-1185">Reference proteome</keyword>
<dbReference type="GO" id="GO:0006508">
    <property type="term" value="P:proteolysis"/>
    <property type="evidence" value="ECO:0007669"/>
    <property type="project" value="UniProtKB-KW"/>
</dbReference>
<dbReference type="Gene3D" id="3.90.1310.10">
    <property type="entry name" value="Penicillin-binding protein 2a (Domain 2)"/>
    <property type="match status" value="1"/>
</dbReference>
<sequence>MDSSYRRYIIQVVTVLVAVVFLTKLFFLQVLDENYKLEAAGNAIRKIIEHPDRGLIKDRTGKLIVANMPVHDIYIIPKDFKIEDTLRFCELFDLTKEELISRYQKLRKSKDYSYYSPMLFIKHLPESQYLKIADKLDEFAGLEARVRTLRQYPHQSLANALGYVSEIDEAMLKRDTSQYYKQGDMIGRTGIELSYEQELRGVRGIKHVMVNARHIIKDRFEEGRHDIDSEVGDSLISSIDLDLQQFGEKLMSHKIGSIVAIEPATGEILAMVSAPSYDPNALIGSEKEFTKEYFKLASNRLKPLYNRPAMAFYPPGSIFKIVQALIGLQEGVIDSATTRIACVQDVVKCHGHPSPLDVKSSIQYSCNPFYLKVFNRIIIQDKSKDYYEDTKIGLAKWHDYVTKFGFGHKLGSDILEEKAGNMPSVAYYDKRFKGRKWKFGNIYSLSIGQGEMGVTPLQMANMAAIIANRGYYYIPHIIKDINGQGALPKFREKHETGIKKEYFNLIVNAMADVVRAGTARRAQVQGITVCGKTGTAQNPHGEDHSVFVAFAPKDNPKIAIAVYVENAGWGGSWAAPIAGLMIEKYLKGSIDDPARQQLIEQISQKDFITPIENKIRKIEASKEAAATATRRTNNADKGKEKESKSSEPVISSANKGDGGH</sequence>
<dbReference type="Pfam" id="PF00905">
    <property type="entry name" value="Transpeptidase"/>
    <property type="match status" value="1"/>
</dbReference>
<dbReference type="GO" id="GO:0008360">
    <property type="term" value="P:regulation of cell shape"/>
    <property type="evidence" value="ECO:0007669"/>
    <property type="project" value="UniProtKB-KW"/>
</dbReference>
<reference evidence="18 19" key="1">
    <citation type="submission" date="2016-10" db="EMBL/GenBank/DDBJ databases">
        <authorList>
            <person name="de Groot N.N."/>
        </authorList>
    </citation>
    <scope>NUCLEOTIDE SEQUENCE [LARGE SCALE GENOMIC DNA]</scope>
    <source>
        <strain>GEY</strain>
        <strain evidence="19">DSM 9560</strain>
    </source>
</reference>
<evidence type="ECO:0000256" key="3">
    <source>
        <dbReference type="ARBA" id="ARBA00022475"/>
    </source>
</evidence>
<name>A0A1I2DN32_9BACT</name>
<keyword evidence="6" id="KW-0645">Protease</keyword>
<evidence type="ECO:0000256" key="9">
    <source>
        <dbReference type="ARBA" id="ARBA00022960"/>
    </source>
</evidence>
<evidence type="ECO:0000256" key="7">
    <source>
        <dbReference type="ARBA" id="ARBA00022692"/>
    </source>
</evidence>
<feature type="compositionally biased region" description="Basic and acidic residues" evidence="14">
    <location>
        <begin position="633"/>
        <end position="645"/>
    </location>
</feature>
<dbReference type="SUPFAM" id="SSF56601">
    <property type="entry name" value="beta-lactamase/transpeptidase-like"/>
    <property type="match status" value="1"/>
</dbReference>